<sequence length="46" mass="5401">MVSDVHTWKQLIDDLLCDTQPQNYEQDASDDITETYMRVVCKIILI</sequence>
<proteinExistence type="predicted"/>
<evidence type="ECO:0000313" key="2">
    <source>
        <dbReference type="Proteomes" id="UP001205609"/>
    </source>
</evidence>
<accession>A0ABT2F3M0</accession>
<dbReference type="RefSeq" id="WP_259200598.1">
    <property type="nucleotide sequence ID" value="NZ_JANUXY010000008.1"/>
</dbReference>
<comment type="caution">
    <text evidence="1">The sequence shown here is derived from an EMBL/GenBank/DDBJ whole genome shotgun (WGS) entry which is preliminary data.</text>
</comment>
<reference evidence="1 2" key="1">
    <citation type="journal article" date="2023" name="Int. J. Syst. Evol. Microbiol.">
        <title>Streptococcus sciuri sp. nov., Staphylococcus marylandisciuri sp. nov. and Staphylococcus americanisciuri sp. nov., isolated from faeces of eastern grey squirrel (Sciurus carolinensis).</title>
        <authorList>
            <person name="Volokhov D.V."/>
            <person name="Zagorodnyaya T.A."/>
            <person name="Furtak V.A."/>
            <person name="Nattanmai G."/>
            <person name="Randall L."/>
            <person name="Jose S."/>
            <person name="Gao Y."/>
            <person name="Eisenberg T."/>
            <person name="Delmonte P."/>
            <person name="Blom J."/>
            <person name="Mitchell K.K."/>
        </authorList>
    </citation>
    <scope>NUCLEOTIDE SEQUENCE [LARGE SCALE GENOMIC DNA]</scope>
    <source>
        <strain evidence="1 2">GRT3</strain>
    </source>
</reference>
<keyword evidence="2" id="KW-1185">Reference proteome</keyword>
<gene>
    <name evidence="1" type="ORF">NXS11_08735</name>
</gene>
<name>A0ABT2F3M0_9STAP</name>
<dbReference type="EMBL" id="JANUXY010000008">
    <property type="protein sequence ID" value="MCS4486982.1"/>
    <property type="molecule type" value="Genomic_DNA"/>
</dbReference>
<protein>
    <submittedName>
        <fullName evidence="1">Uncharacterized protein</fullName>
    </submittedName>
</protein>
<organism evidence="1 2">
    <name type="scientific">Staphylococcus americanisciuri</name>
    <dbReference type="NCBI Taxonomy" id="2973940"/>
    <lineage>
        <taxon>Bacteria</taxon>
        <taxon>Bacillati</taxon>
        <taxon>Bacillota</taxon>
        <taxon>Bacilli</taxon>
        <taxon>Bacillales</taxon>
        <taxon>Staphylococcaceae</taxon>
        <taxon>Staphylococcus</taxon>
    </lineage>
</organism>
<evidence type="ECO:0000313" key="1">
    <source>
        <dbReference type="EMBL" id="MCS4486982.1"/>
    </source>
</evidence>
<dbReference type="Proteomes" id="UP001205609">
    <property type="component" value="Unassembled WGS sequence"/>
</dbReference>